<evidence type="ECO:0000259" key="2">
    <source>
        <dbReference type="Pfam" id="PF14332"/>
    </source>
</evidence>
<dbReference type="Proteomes" id="UP000325763">
    <property type="component" value="Chromosome"/>
</dbReference>
<dbReference type="EMBL" id="CP009313">
    <property type="protein sequence ID" value="AJE43776.1"/>
    <property type="molecule type" value="Genomic_DNA"/>
</dbReference>
<accession>A0A0B5DT11</accession>
<gene>
    <name evidence="4" type="ORF">CP978_30370</name>
    <name evidence="3" type="ORF">SNOD_30065</name>
</gene>
<evidence type="ECO:0000313" key="5">
    <source>
        <dbReference type="Proteomes" id="UP000031526"/>
    </source>
</evidence>
<name>A0A0B5DT11_9ACTN</name>
<dbReference type="STRING" id="40318.SNOD_30065"/>
<evidence type="ECO:0000313" key="4">
    <source>
        <dbReference type="EMBL" id="QEV42284.1"/>
    </source>
</evidence>
<sequence>MNTRTDGPRNVPALLNTLYDEGRTGTVVISGTPGGRIHLRAGRIVAVETPGAPSVESLLRTSGRIDDAAWRSACAADGGTEGGVGVELQARGLLAPEEFEIACTAAVFDGAFALALSPPGHWDVTEAVSTAVVGPAFEPQLLAAETSRRLLLLSRLWGSPAEFARTRIRPVADRPSSVPSRYAALLTAANGRRTPRDIAFALGRGTYAVMLDLARMAELELLHHVKPATAGRPSTAPRRPTLRTHHLPTPTDRPLPRRSPGTHRPHRTDSE</sequence>
<dbReference type="RefSeq" id="WP_043446171.1">
    <property type="nucleotide sequence ID" value="NZ_CP009313.1"/>
</dbReference>
<dbReference type="Proteomes" id="UP000031526">
    <property type="component" value="Chromosome"/>
</dbReference>
<reference evidence="5" key="1">
    <citation type="submission" date="2014-09" db="EMBL/GenBank/DDBJ databases">
        <title>Sequence of the Streptomyces nodosus genome.</title>
        <authorList>
            <person name="Sweeney P."/>
            <person name="Stephens N."/>
            <person name="Murphy C."/>
            <person name="Caffrey P."/>
        </authorList>
    </citation>
    <scope>NUCLEOTIDE SEQUENCE [LARGE SCALE GENOMIC DNA]</scope>
    <source>
        <strain evidence="5">ATCC 14899</strain>
    </source>
</reference>
<reference evidence="4 6" key="3">
    <citation type="submission" date="2017-09" db="EMBL/GenBank/DDBJ databases">
        <title>Streptomyces genome completion.</title>
        <authorList>
            <person name="Lee N."/>
            <person name="Cho B.-K."/>
        </authorList>
    </citation>
    <scope>NUCLEOTIDE SEQUENCE [LARGE SCALE GENOMIC DNA]</scope>
    <source>
        <strain evidence="4 6">ATCC 14899</strain>
    </source>
</reference>
<dbReference type="HOGENOM" id="CLU_072538_0_0_11"/>
<protein>
    <recommendedName>
        <fullName evidence="2">PatA-like N-terminal domain-containing protein</fullName>
    </recommendedName>
</protein>
<evidence type="ECO:0000313" key="6">
    <source>
        <dbReference type="Proteomes" id="UP000325763"/>
    </source>
</evidence>
<proteinExistence type="predicted"/>
<dbReference type="InterPro" id="IPR025497">
    <property type="entry name" value="PatA-like_N"/>
</dbReference>
<dbReference type="EMBL" id="CP023747">
    <property type="protein sequence ID" value="QEV42284.1"/>
    <property type="molecule type" value="Genomic_DNA"/>
</dbReference>
<dbReference type="OrthoDB" id="4550778at2"/>
<dbReference type="KEGG" id="snq:CP978_30370"/>
<feature type="compositionally biased region" description="Basic residues" evidence="1">
    <location>
        <begin position="260"/>
        <end position="271"/>
    </location>
</feature>
<feature type="region of interest" description="Disordered" evidence="1">
    <location>
        <begin position="228"/>
        <end position="271"/>
    </location>
</feature>
<organism evidence="3 5">
    <name type="scientific">Streptomyces nodosus</name>
    <dbReference type="NCBI Taxonomy" id="40318"/>
    <lineage>
        <taxon>Bacteria</taxon>
        <taxon>Bacillati</taxon>
        <taxon>Actinomycetota</taxon>
        <taxon>Actinomycetes</taxon>
        <taxon>Kitasatosporales</taxon>
        <taxon>Streptomycetaceae</taxon>
        <taxon>Streptomyces</taxon>
    </lineage>
</organism>
<dbReference type="AlphaFoldDB" id="A0A0B5DT11"/>
<evidence type="ECO:0000256" key="1">
    <source>
        <dbReference type="SAM" id="MobiDB-lite"/>
    </source>
</evidence>
<dbReference type="Pfam" id="PF14332">
    <property type="entry name" value="DUF4388"/>
    <property type="match status" value="1"/>
</dbReference>
<keyword evidence="5" id="KW-1185">Reference proteome</keyword>
<feature type="domain" description="PatA-like N-terminal" evidence="2">
    <location>
        <begin position="11"/>
        <end position="150"/>
    </location>
</feature>
<reference evidence="3 5" key="2">
    <citation type="journal article" date="2016" name="Appl. Microbiol. Biotechnol.">
        <title>Exploiting the genome sequence of Streptomyces nodosus for enhanced antibiotic production.</title>
        <authorList>
            <person name="Sweeney P."/>
            <person name="Murphy C.D."/>
            <person name="Caffrey P."/>
        </authorList>
    </citation>
    <scope>NUCLEOTIDE SEQUENCE [LARGE SCALE GENOMIC DNA]</scope>
    <source>
        <strain evidence="3 5">ATCC 14899</strain>
    </source>
</reference>
<evidence type="ECO:0000313" key="3">
    <source>
        <dbReference type="EMBL" id="AJE43776.1"/>
    </source>
</evidence>